<evidence type="ECO:0000256" key="3">
    <source>
        <dbReference type="ARBA" id="ARBA00038374"/>
    </source>
</evidence>
<keyword evidence="1" id="KW-0645">Protease</keyword>
<dbReference type="InterPro" id="IPR051454">
    <property type="entry name" value="RNA/ubiquinone_mod_enzymes"/>
</dbReference>
<dbReference type="Proteomes" id="UP000823990">
    <property type="component" value="Unassembled WGS sequence"/>
</dbReference>
<dbReference type="PANTHER" id="PTHR30217">
    <property type="entry name" value="PEPTIDASE U32 FAMILY"/>
    <property type="match status" value="1"/>
</dbReference>
<dbReference type="Pfam" id="PF16325">
    <property type="entry name" value="Peptidase_U32_C"/>
    <property type="match status" value="1"/>
</dbReference>
<comment type="similarity">
    <text evidence="3">Belongs to the peptidase U32 family.</text>
</comment>
<keyword evidence="2" id="KW-0378">Hydrolase</keyword>
<sequence length="401" mass="43732">MIKVPELLAPAGNMSKLETAVHFGADAVYAAADRYGLRAYADNFSLEGLKSAADMLHVLGKKLYVTVNIYADERDLEGLPAFAERLAETGADGALVSDLGVFAVMKRYAPSLPLHVSTQANVTNSEAAKMWAELGASRIVLARETRLADIPAIKRAAGTEIEAFVHGAMCIAYSGRCLLSAYFTDRSGNRGECTQSCRWEYGLTELSRGETLPAEEDGRGTYLLSSRDLCMIEHLSELADAGVDSVKIEGRMKSEYYVAGVVNAYRRALDDMAAGRPFDPLLAEETEKVSHRGYTTGFYYGERGGSTGENGLTSTHDFIAAVTDVGDGYITAEMRNRFTEGDVLEVLSLGEAFGKTFTVADMTGEDGRHITVADRVREKVRIRCDLPVCKRDILRRKKTGK</sequence>
<evidence type="ECO:0000256" key="1">
    <source>
        <dbReference type="ARBA" id="ARBA00022670"/>
    </source>
</evidence>
<evidence type="ECO:0000256" key="2">
    <source>
        <dbReference type="ARBA" id="ARBA00022801"/>
    </source>
</evidence>
<dbReference type="EMBL" id="DXHS01000019">
    <property type="protein sequence ID" value="HIW01936.1"/>
    <property type="molecule type" value="Genomic_DNA"/>
</dbReference>
<dbReference type="GO" id="GO:0008233">
    <property type="term" value="F:peptidase activity"/>
    <property type="evidence" value="ECO:0007669"/>
    <property type="project" value="UniProtKB-KW"/>
</dbReference>
<dbReference type="SUPFAM" id="SSF51569">
    <property type="entry name" value="Aldolase"/>
    <property type="match status" value="1"/>
</dbReference>
<proteinExistence type="inferred from homology"/>
<name>A0A9D1PZ62_9FIRM</name>
<accession>A0A9D1PZ62</accession>
<dbReference type="InterPro" id="IPR001539">
    <property type="entry name" value="Peptidase_U32"/>
</dbReference>
<dbReference type="Gene3D" id="2.40.30.10">
    <property type="entry name" value="Translation factors"/>
    <property type="match status" value="1"/>
</dbReference>
<dbReference type="Pfam" id="PF01136">
    <property type="entry name" value="Peptidase_U32"/>
    <property type="match status" value="1"/>
</dbReference>
<evidence type="ECO:0000313" key="6">
    <source>
        <dbReference type="Proteomes" id="UP000823990"/>
    </source>
</evidence>
<dbReference type="AlphaFoldDB" id="A0A9D1PZ62"/>
<protein>
    <submittedName>
        <fullName evidence="5">U32 family peptidase</fullName>
    </submittedName>
</protein>
<gene>
    <name evidence="5" type="ORF">H9892_01190</name>
</gene>
<dbReference type="InterPro" id="IPR032525">
    <property type="entry name" value="Peptidase_U32_C"/>
</dbReference>
<comment type="caution">
    <text evidence="5">The sequence shown here is derived from an EMBL/GenBank/DDBJ whole genome shotgun (WGS) entry which is preliminary data.</text>
</comment>
<dbReference type="PANTHER" id="PTHR30217:SF6">
    <property type="entry name" value="TRNA HYDROXYLATION PROTEIN P"/>
    <property type="match status" value="1"/>
</dbReference>
<reference evidence="5" key="2">
    <citation type="submission" date="2021-04" db="EMBL/GenBank/DDBJ databases">
        <authorList>
            <person name="Gilroy R."/>
        </authorList>
    </citation>
    <scope>NUCLEOTIDE SEQUENCE</scope>
    <source>
        <strain evidence="5">12435</strain>
    </source>
</reference>
<feature type="domain" description="Peptidase family U32 C-terminal" evidence="4">
    <location>
        <begin position="315"/>
        <end position="395"/>
    </location>
</feature>
<dbReference type="PROSITE" id="PS01276">
    <property type="entry name" value="PEPTIDASE_U32"/>
    <property type="match status" value="1"/>
</dbReference>
<evidence type="ECO:0000313" key="5">
    <source>
        <dbReference type="EMBL" id="HIW01936.1"/>
    </source>
</evidence>
<reference evidence="5" key="1">
    <citation type="journal article" date="2021" name="PeerJ">
        <title>Extensive microbial diversity within the chicken gut microbiome revealed by metagenomics and culture.</title>
        <authorList>
            <person name="Gilroy R."/>
            <person name="Ravi A."/>
            <person name="Getino M."/>
            <person name="Pursley I."/>
            <person name="Horton D.L."/>
            <person name="Alikhan N.F."/>
            <person name="Baker D."/>
            <person name="Gharbi K."/>
            <person name="Hall N."/>
            <person name="Watson M."/>
            <person name="Adriaenssens E.M."/>
            <person name="Foster-Nyarko E."/>
            <person name="Jarju S."/>
            <person name="Secka A."/>
            <person name="Antonio M."/>
            <person name="Oren A."/>
            <person name="Chaudhuri R.R."/>
            <person name="La Ragione R."/>
            <person name="Hildebrand F."/>
            <person name="Pallen M.J."/>
        </authorList>
    </citation>
    <scope>NUCLEOTIDE SEQUENCE</scope>
    <source>
        <strain evidence="5">12435</strain>
    </source>
</reference>
<dbReference type="GO" id="GO:0006508">
    <property type="term" value="P:proteolysis"/>
    <property type="evidence" value="ECO:0007669"/>
    <property type="project" value="UniProtKB-KW"/>
</dbReference>
<organism evidence="5 6">
    <name type="scientific">Candidatus Protoclostridium stercorigallinarum</name>
    <dbReference type="NCBI Taxonomy" id="2838741"/>
    <lineage>
        <taxon>Bacteria</taxon>
        <taxon>Bacillati</taxon>
        <taxon>Bacillota</taxon>
        <taxon>Clostridia</taxon>
        <taxon>Candidatus Protoclostridium</taxon>
    </lineage>
</organism>
<evidence type="ECO:0000259" key="4">
    <source>
        <dbReference type="Pfam" id="PF16325"/>
    </source>
</evidence>